<organism evidence="12 13">
    <name type="scientific">Streptomyces sodiiphilus</name>
    <dbReference type="NCBI Taxonomy" id="226217"/>
    <lineage>
        <taxon>Bacteria</taxon>
        <taxon>Bacillati</taxon>
        <taxon>Actinomycetota</taxon>
        <taxon>Actinomycetes</taxon>
        <taxon>Kitasatosporales</taxon>
        <taxon>Streptomycetaceae</taxon>
        <taxon>Streptomyces</taxon>
    </lineage>
</organism>
<name>A0ABP5A7V0_9ACTN</name>
<dbReference type="EMBL" id="BAAAMJ010000010">
    <property type="protein sequence ID" value="GAA1904216.1"/>
    <property type="molecule type" value="Genomic_DNA"/>
</dbReference>
<feature type="transmembrane region" description="Helical" evidence="9">
    <location>
        <begin position="246"/>
        <end position="266"/>
    </location>
</feature>
<dbReference type="NCBIfam" id="TIGR01581">
    <property type="entry name" value="Mo_ABC_porter"/>
    <property type="match status" value="1"/>
</dbReference>
<protein>
    <recommendedName>
        <fullName evidence="10">Molybdenum transport system permease</fullName>
    </recommendedName>
</protein>
<evidence type="ECO:0000313" key="12">
    <source>
        <dbReference type="EMBL" id="GAA1904216.1"/>
    </source>
</evidence>
<keyword evidence="3 9" id="KW-0813">Transport</keyword>
<dbReference type="PROSITE" id="PS50928">
    <property type="entry name" value="ABC_TM1"/>
    <property type="match status" value="1"/>
</dbReference>
<dbReference type="PANTHER" id="PTHR30183">
    <property type="entry name" value="MOLYBDENUM TRANSPORT SYSTEM PERMEASE PROTEIN MODB"/>
    <property type="match status" value="1"/>
</dbReference>
<proteinExistence type="inferred from homology"/>
<dbReference type="InterPro" id="IPR011867">
    <property type="entry name" value="ModB_ABC"/>
</dbReference>
<sequence length="276" mass="27919">MTPPGSTTRTPSRAIARPRQPAVLTAPAVLAVALLAIPLLGVLAGAPWSELPARLGSARVREALGLSLLVSGWALLLSVLLGVPLAWVLARAHFPGKPLIRSLVLLPLVLPPTVAGVALLQGFGRSGLLGGPLEAIGVSLPFTTAGAVLAAAFVSMPFLVITLEGALAGLDSSLEEAAASMGAGPLQILRLVTLPLVLPSLTAGAALTWARALGEFGATLTFAGNLPGVTQTLPLQVYLLLQEDPAGATAVSLLLVVIAAAVLLSLRGRWTGVGRG</sequence>
<feature type="transmembrane region" description="Helical" evidence="9">
    <location>
        <begin position="144"/>
        <end position="167"/>
    </location>
</feature>
<evidence type="ECO:0000256" key="9">
    <source>
        <dbReference type="RuleBase" id="RU363032"/>
    </source>
</evidence>
<dbReference type="InterPro" id="IPR006469">
    <property type="entry name" value="NifC_ABC_porter"/>
</dbReference>
<feature type="transmembrane region" description="Helical" evidence="9">
    <location>
        <begin position="102"/>
        <end position="124"/>
    </location>
</feature>
<dbReference type="SUPFAM" id="SSF161098">
    <property type="entry name" value="MetI-like"/>
    <property type="match status" value="1"/>
</dbReference>
<evidence type="ECO:0000256" key="7">
    <source>
        <dbReference type="ARBA" id="ARBA00022989"/>
    </source>
</evidence>
<dbReference type="InterPro" id="IPR035906">
    <property type="entry name" value="MetI-like_sf"/>
</dbReference>
<feature type="transmembrane region" description="Helical" evidence="9">
    <location>
        <begin position="188"/>
        <end position="210"/>
    </location>
</feature>
<keyword evidence="5 10" id="KW-0500">Molybdenum</keyword>
<gene>
    <name evidence="12" type="ORF">GCM10009716_12680</name>
</gene>
<keyword evidence="13" id="KW-1185">Reference proteome</keyword>
<dbReference type="Pfam" id="PF00528">
    <property type="entry name" value="BPD_transp_1"/>
    <property type="match status" value="1"/>
</dbReference>
<dbReference type="Proteomes" id="UP001501303">
    <property type="component" value="Unassembled WGS sequence"/>
</dbReference>
<reference evidence="13" key="1">
    <citation type="journal article" date="2019" name="Int. J. Syst. Evol. Microbiol.">
        <title>The Global Catalogue of Microorganisms (GCM) 10K type strain sequencing project: providing services to taxonomists for standard genome sequencing and annotation.</title>
        <authorList>
            <consortium name="The Broad Institute Genomics Platform"/>
            <consortium name="The Broad Institute Genome Sequencing Center for Infectious Disease"/>
            <person name="Wu L."/>
            <person name="Ma J."/>
        </authorList>
    </citation>
    <scope>NUCLEOTIDE SEQUENCE [LARGE SCALE GENOMIC DNA]</scope>
    <source>
        <strain evidence="13">JCM 13581</strain>
    </source>
</reference>
<evidence type="ECO:0000256" key="10">
    <source>
        <dbReference type="RuleBase" id="RU365097"/>
    </source>
</evidence>
<keyword evidence="6 9" id="KW-0812">Transmembrane</keyword>
<dbReference type="Gene3D" id="1.10.3720.10">
    <property type="entry name" value="MetI-like"/>
    <property type="match status" value="1"/>
</dbReference>
<feature type="domain" description="ABC transmembrane type-1" evidence="11">
    <location>
        <begin position="64"/>
        <end position="264"/>
    </location>
</feature>
<dbReference type="CDD" id="cd06261">
    <property type="entry name" value="TM_PBP2"/>
    <property type="match status" value="1"/>
</dbReference>
<evidence type="ECO:0000259" key="11">
    <source>
        <dbReference type="PROSITE" id="PS50928"/>
    </source>
</evidence>
<evidence type="ECO:0000256" key="3">
    <source>
        <dbReference type="ARBA" id="ARBA00022448"/>
    </source>
</evidence>
<dbReference type="NCBIfam" id="TIGR02141">
    <property type="entry name" value="modB_ABC"/>
    <property type="match status" value="1"/>
</dbReference>
<evidence type="ECO:0000256" key="4">
    <source>
        <dbReference type="ARBA" id="ARBA00022475"/>
    </source>
</evidence>
<dbReference type="InterPro" id="IPR000515">
    <property type="entry name" value="MetI-like"/>
</dbReference>
<evidence type="ECO:0000313" key="13">
    <source>
        <dbReference type="Proteomes" id="UP001501303"/>
    </source>
</evidence>
<keyword evidence="4 10" id="KW-1003">Cell membrane</keyword>
<accession>A0ABP5A7V0</accession>
<comment type="caution">
    <text evidence="12">The sequence shown here is derived from an EMBL/GenBank/DDBJ whole genome shotgun (WGS) entry which is preliminary data.</text>
</comment>
<feature type="transmembrane region" description="Helical" evidence="9">
    <location>
        <begin position="66"/>
        <end position="90"/>
    </location>
</feature>
<keyword evidence="8 9" id="KW-0472">Membrane</keyword>
<evidence type="ECO:0000256" key="5">
    <source>
        <dbReference type="ARBA" id="ARBA00022505"/>
    </source>
</evidence>
<comment type="function">
    <text evidence="10">Part of the binding-protein-dependent transport system for molybdenum; probably responsible for the translocation of the substrate across the membrane.</text>
</comment>
<evidence type="ECO:0000256" key="2">
    <source>
        <dbReference type="ARBA" id="ARBA00007069"/>
    </source>
</evidence>
<dbReference type="PANTHER" id="PTHR30183:SF3">
    <property type="entry name" value="MOLYBDENUM TRANSPORT SYSTEM PERMEASE PROTEIN MODB"/>
    <property type="match status" value="1"/>
</dbReference>
<comment type="similarity">
    <text evidence="2 10">Belongs to the binding-protein-dependent transport system permease family. CysTW subfamily.</text>
</comment>
<evidence type="ECO:0000256" key="6">
    <source>
        <dbReference type="ARBA" id="ARBA00022692"/>
    </source>
</evidence>
<keyword evidence="7 9" id="KW-1133">Transmembrane helix</keyword>
<evidence type="ECO:0000256" key="8">
    <source>
        <dbReference type="ARBA" id="ARBA00023136"/>
    </source>
</evidence>
<evidence type="ECO:0000256" key="1">
    <source>
        <dbReference type="ARBA" id="ARBA00004651"/>
    </source>
</evidence>
<feature type="transmembrane region" description="Helical" evidence="9">
    <location>
        <begin position="21"/>
        <end position="46"/>
    </location>
</feature>
<comment type="subcellular location">
    <subcellularLocation>
        <location evidence="1 9">Cell membrane</location>
        <topology evidence="1 9">Multi-pass membrane protein</topology>
    </subcellularLocation>
</comment>